<proteinExistence type="predicted"/>
<accession>A0A423SQP0</accession>
<name>A0A423SQP0_PENVA</name>
<evidence type="ECO:0000256" key="1">
    <source>
        <dbReference type="SAM" id="MobiDB-lite"/>
    </source>
</evidence>
<sequence>MVDSEGAQIGRTDHSVEYDAQLAPFKSEGSSRDSISGHTGSAEYSDPQFEHLNTSGLQTSEMNPGPSEMIEWQDGIVQSDMTSGEGCSGVGILQPSSPMLSQQTPQLLAQQGMVALEGSAAAAAMVRVRGGYTRWTPEERLLIAKACIRMGPNKAARELSRTLNKKLSKSTVQNIHKQYLERLAKRQLVNAPLSLPQGRQGQ</sequence>
<evidence type="ECO:0000313" key="3">
    <source>
        <dbReference type="Proteomes" id="UP000283509"/>
    </source>
</evidence>
<protein>
    <submittedName>
        <fullName evidence="2">Uncharacterized protein</fullName>
    </submittedName>
</protein>
<keyword evidence="3" id="KW-1185">Reference proteome</keyword>
<gene>
    <name evidence="2" type="ORF">C7M84_015433</name>
</gene>
<feature type="region of interest" description="Disordered" evidence="1">
    <location>
        <begin position="1"/>
        <end position="48"/>
    </location>
</feature>
<dbReference type="EMBL" id="QCYY01002919">
    <property type="protein sequence ID" value="ROT66537.1"/>
    <property type="molecule type" value="Genomic_DNA"/>
</dbReference>
<comment type="caution">
    <text evidence="2">The sequence shown here is derived from an EMBL/GenBank/DDBJ whole genome shotgun (WGS) entry which is preliminary data.</text>
</comment>
<evidence type="ECO:0000313" key="2">
    <source>
        <dbReference type="EMBL" id="ROT66537.1"/>
    </source>
</evidence>
<organism evidence="2 3">
    <name type="scientific">Penaeus vannamei</name>
    <name type="common">Whiteleg shrimp</name>
    <name type="synonym">Litopenaeus vannamei</name>
    <dbReference type="NCBI Taxonomy" id="6689"/>
    <lineage>
        <taxon>Eukaryota</taxon>
        <taxon>Metazoa</taxon>
        <taxon>Ecdysozoa</taxon>
        <taxon>Arthropoda</taxon>
        <taxon>Crustacea</taxon>
        <taxon>Multicrustacea</taxon>
        <taxon>Malacostraca</taxon>
        <taxon>Eumalacostraca</taxon>
        <taxon>Eucarida</taxon>
        <taxon>Decapoda</taxon>
        <taxon>Dendrobranchiata</taxon>
        <taxon>Penaeoidea</taxon>
        <taxon>Penaeidae</taxon>
        <taxon>Penaeus</taxon>
    </lineage>
</organism>
<reference evidence="2 3" key="1">
    <citation type="submission" date="2018-04" db="EMBL/GenBank/DDBJ databases">
        <authorList>
            <person name="Zhang X."/>
            <person name="Yuan J."/>
            <person name="Li F."/>
            <person name="Xiang J."/>
        </authorList>
    </citation>
    <scope>NUCLEOTIDE SEQUENCE [LARGE SCALE GENOMIC DNA]</scope>
    <source>
        <tissue evidence="2">Muscle</tissue>
    </source>
</reference>
<reference evidence="2 3" key="2">
    <citation type="submission" date="2019-01" db="EMBL/GenBank/DDBJ databases">
        <title>The decoding of complex shrimp genome reveals the adaptation for benthos swimmer, frequently molting mechanism and breeding impact on genome.</title>
        <authorList>
            <person name="Sun Y."/>
            <person name="Gao Y."/>
            <person name="Yu Y."/>
        </authorList>
    </citation>
    <scope>NUCLEOTIDE SEQUENCE [LARGE SCALE GENOMIC DNA]</scope>
    <source>
        <tissue evidence="2">Muscle</tissue>
    </source>
</reference>
<dbReference type="AlphaFoldDB" id="A0A423SQP0"/>
<dbReference type="Proteomes" id="UP000283509">
    <property type="component" value="Unassembled WGS sequence"/>
</dbReference>